<evidence type="ECO:0000313" key="2">
    <source>
        <dbReference type="Proteomes" id="UP001216579"/>
    </source>
</evidence>
<accession>A0ABT5ZSJ0</accession>
<proteinExistence type="predicted"/>
<dbReference type="EMBL" id="JARJBC010000020">
    <property type="protein sequence ID" value="MDF3292800.1"/>
    <property type="molecule type" value="Genomic_DNA"/>
</dbReference>
<protein>
    <submittedName>
        <fullName evidence="1">Uncharacterized protein</fullName>
    </submittedName>
</protein>
<dbReference type="RefSeq" id="WP_276095824.1">
    <property type="nucleotide sequence ID" value="NZ_JARJBC010000020.1"/>
</dbReference>
<dbReference type="Proteomes" id="UP001216579">
    <property type="component" value="Unassembled WGS sequence"/>
</dbReference>
<name>A0ABT5ZSJ0_9ACTN</name>
<evidence type="ECO:0000313" key="1">
    <source>
        <dbReference type="EMBL" id="MDF3292800.1"/>
    </source>
</evidence>
<organism evidence="1 2">
    <name type="scientific">Streptomyces silvisoli</name>
    <dbReference type="NCBI Taxonomy" id="3034235"/>
    <lineage>
        <taxon>Bacteria</taxon>
        <taxon>Bacillati</taxon>
        <taxon>Actinomycetota</taxon>
        <taxon>Actinomycetes</taxon>
        <taxon>Kitasatosporales</taxon>
        <taxon>Streptomycetaceae</taxon>
        <taxon>Streptomyces</taxon>
    </lineage>
</organism>
<comment type="caution">
    <text evidence="1">The sequence shown here is derived from an EMBL/GenBank/DDBJ whole genome shotgun (WGS) entry which is preliminary data.</text>
</comment>
<keyword evidence="2" id="KW-1185">Reference proteome</keyword>
<gene>
    <name evidence="1" type="ORF">P3G67_26975</name>
</gene>
<reference evidence="1 2" key="1">
    <citation type="submission" date="2023-03" db="EMBL/GenBank/DDBJ databases">
        <title>Draft genome sequence of Streptomyces sp. RB6PN23 isolated from peat swamp forest in Thailand.</title>
        <authorList>
            <person name="Klaysubun C."/>
            <person name="Duangmal K."/>
        </authorList>
    </citation>
    <scope>NUCLEOTIDE SEQUENCE [LARGE SCALE GENOMIC DNA]</scope>
    <source>
        <strain evidence="1 2">RB6PN23</strain>
    </source>
</reference>
<sequence>MLTLFNYWCEAVAHVGESGSAHLLSTQPASTPRLALRWLRGRVRDVADQLDSAPARPASHWLEDQVEHERALSALAAGETYAFILADDTTRYVLSVRPIGTAR</sequence>